<gene>
    <name evidence="11" type="ORF">JBS370_LOCUS22221</name>
    <name evidence="10" type="ORF">ZHD862_LOCUS31606</name>
</gene>
<evidence type="ECO:0000256" key="8">
    <source>
        <dbReference type="SAM" id="Phobius"/>
    </source>
</evidence>
<dbReference type="EMBL" id="CAJOBD010003067">
    <property type="protein sequence ID" value="CAF3926570.1"/>
    <property type="molecule type" value="Genomic_DNA"/>
</dbReference>
<evidence type="ECO:0000313" key="11">
    <source>
        <dbReference type="EMBL" id="CAF3926570.1"/>
    </source>
</evidence>
<dbReference type="PANTHER" id="PTHR24240">
    <property type="entry name" value="OPSIN"/>
    <property type="match status" value="1"/>
</dbReference>
<dbReference type="Gene3D" id="1.20.1070.10">
    <property type="entry name" value="Rhodopsin 7-helix transmembrane proteins"/>
    <property type="match status" value="1"/>
</dbReference>
<feature type="transmembrane region" description="Helical" evidence="8">
    <location>
        <begin position="230"/>
        <end position="250"/>
    </location>
</feature>
<keyword evidence="4" id="KW-0297">G-protein coupled receptor</keyword>
<dbReference type="GO" id="GO:0004930">
    <property type="term" value="F:G protein-coupled receptor activity"/>
    <property type="evidence" value="ECO:0007669"/>
    <property type="project" value="UniProtKB-KW"/>
</dbReference>
<dbReference type="GO" id="GO:0016020">
    <property type="term" value="C:membrane"/>
    <property type="evidence" value="ECO:0007669"/>
    <property type="project" value="UniProtKB-SubCell"/>
</dbReference>
<feature type="transmembrane region" description="Helical" evidence="8">
    <location>
        <begin position="163"/>
        <end position="190"/>
    </location>
</feature>
<evidence type="ECO:0000256" key="3">
    <source>
        <dbReference type="ARBA" id="ARBA00022989"/>
    </source>
</evidence>
<evidence type="ECO:0000313" key="12">
    <source>
        <dbReference type="Proteomes" id="UP000663864"/>
    </source>
</evidence>
<feature type="transmembrane region" description="Helical" evidence="8">
    <location>
        <begin position="123"/>
        <end position="143"/>
    </location>
</feature>
<dbReference type="AlphaFoldDB" id="A0A815IW37"/>
<reference evidence="10" key="1">
    <citation type="submission" date="2021-02" db="EMBL/GenBank/DDBJ databases">
        <authorList>
            <person name="Nowell W R."/>
        </authorList>
    </citation>
    <scope>NUCLEOTIDE SEQUENCE</scope>
</reference>
<feature type="domain" description="G-protein coupled receptors family 1 profile" evidence="9">
    <location>
        <begin position="24"/>
        <end position="279"/>
    </location>
</feature>
<feature type="transmembrane region" description="Helical" evidence="8">
    <location>
        <begin position="44"/>
        <end position="66"/>
    </location>
</feature>
<proteinExistence type="predicted"/>
<evidence type="ECO:0000259" key="9">
    <source>
        <dbReference type="PROSITE" id="PS50262"/>
    </source>
</evidence>
<protein>
    <recommendedName>
        <fullName evidence="9">G-protein coupled receptors family 1 profile domain-containing protein</fullName>
    </recommendedName>
</protein>
<organism evidence="10 12">
    <name type="scientific">Rotaria sordida</name>
    <dbReference type="NCBI Taxonomy" id="392033"/>
    <lineage>
        <taxon>Eukaryota</taxon>
        <taxon>Metazoa</taxon>
        <taxon>Spiralia</taxon>
        <taxon>Gnathifera</taxon>
        <taxon>Rotifera</taxon>
        <taxon>Eurotatoria</taxon>
        <taxon>Bdelloidea</taxon>
        <taxon>Philodinida</taxon>
        <taxon>Philodinidae</taxon>
        <taxon>Rotaria</taxon>
    </lineage>
</organism>
<evidence type="ECO:0000256" key="6">
    <source>
        <dbReference type="ARBA" id="ARBA00023170"/>
    </source>
</evidence>
<keyword evidence="6" id="KW-0675">Receptor</keyword>
<dbReference type="SUPFAM" id="SSF81321">
    <property type="entry name" value="Family A G protein-coupled receptor-like"/>
    <property type="match status" value="1"/>
</dbReference>
<evidence type="ECO:0000256" key="4">
    <source>
        <dbReference type="ARBA" id="ARBA00023040"/>
    </source>
</evidence>
<feature type="transmembrane region" description="Helical" evidence="8">
    <location>
        <begin position="86"/>
        <end position="111"/>
    </location>
</feature>
<sequence length="302" mass="34538">MLPDLFFKINFSISIAASIIGLILSGITIYIISCKRECRTINNLLTSNTSLICGVYLIFSLISSVYGLEKNWALTQPACQFRAYGFVVSCTLLLYSHLIHAISRLFFVVFYKHKYLLTWHTHWIMIIINWLLGILIPAILLFIEGSYVYEEESRLCTCTTKKIGTAMYGITTAFIIPFNIVTIIYTTLVCRARQSTRRIRVTQSTVTTVSTNINVNIPNIKREMILVRNMSILLSIILCGGTPYLILVLWQATTKYHPPESFYLLIINSISICTALMMFALFNLNKQVKKTTFECFRKLCKI</sequence>
<dbReference type="InterPro" id="IPR017452">
    <property type="entry name" value="GPCR_Rhodpsn_7TM"/>
</dbReference>
<evidence type="ECO:0000256" key="5">
    <source>
        <dbReference type="ARBA" id="ARBA00023136"/>
    </source>
</evidence>
<evidence type="ECO:0000256" key="1">
    <source>
        <dbReference type="ARBA" id="ARBA00004141"/>
    </source>
</evidence>
<keyword evidence="5 8" id="KW-0472">Membrane</keyword>
<comment type="caution">
    <text evidence="10">The sequence shown here is derived from an EMBL/GenBank/DDBJ whole genome shotgun (WGS) entry which is preliminary data.</text>
</comment>
<dbReference type="CDD" id="cd00637">
    <property type="entry name" value="7tm_classA_rhodopsin-like"/>
    <property type="match status" value="1"/>
</dbReference>
<keyword evidence="3 8" id="KW-1133">Transmembrane helix</keyword>
<feature type="transmembrane region" description="Helical" evidence="8">
    <location>
        <begin position="12"/>
        <end position="32"/>
    </location>
</feature>
<name>A0A815IW37_9BILA</name>
<dbReference type="Proteomes" id="UP000663836">
    <property type="component" value="Unassembled WGS sequence"/>
</dbReference>
<keyword evidence="2 8" id="KW-0812">Transmembrane</keyword>
<comment type="subcellular location">
    <subcellularLocation>
        <location evidence="1">Membrane</location>
        <topology evidence="1">Multi-pass membrane protein</topology>
    </subcellularLocation>
</comment>
<dbReference type="PROSITE" id="PS50262">
    <property type="entry name" value="G_PROTEIN_RECEP_F1_2"/>
    <property type="match status" value="1"/>
</dbReference>
<dbReference type="InterPro" id="IPR000276">
    <property type="entry name" value="GPCR_Rhodpsn"/>
</dbReference>
<feature type="transmembrane region" description="Helical" evidence="8">
    <location>
        <begin position="262"/>
        <end position="282"/>
    </location>
</feature>
<dbReference type="Proteomes" id="UP000663864">
    <property type="component" value="Unassembled WGS sequence"/>
</dbReference>
<keyword evidence="7" id="KW-0807">Transducer</keyword>
<accession>A0A815IW37</accession>
<evidence type="ECO:0000313" key="10">
    <source>
        <dbReference type="EMBL" id="CAF1371227.1"/>
    </source>
</evidence>
<evidence type="ECO:0000256" key="2">
    <source>
        <dbReference type="ARBA" id="ARBA00022692"/>
    </source>
</evidence>
<dbReference type="InterPro" id="IPR050125">
    <property type="entry name" value="GPCR_opsins"/>
</dbReference>
<dbReference type="EMBL" id="CAJNOT010003215">
    <property type="protein sequence ID" value="CAF1371227.1"/>
    <property type="molecule type" value="Genomic_DNA"/>
</dbReference>
<evidence type="ECO:0000256" key="7">
    <source>
        <dbReference type="ARBA" id="ARBA00023224"/>
    </source>
</evidence>
<dbReference type="Pfam" id="PF00001">
    <property type="entry name" value="7tm_1"/>
    <property type="match status" value="1"/>
</dbReference>